<keyword evidence="19" id="KW-1185">Reference proteome</keyword>
<evidence type="ECO:0000256" key="10">
    <source>
        <dbReference type="ARBA" id="ARBA00023157"/>
    </source>
</evidence>
<evidence type="ECO:0000256" key="14">
    <source>
        <dbReference type="ARBA" id="ARBA00045077"/>
    </source>
</evidence>
<evidence type="ECO:0000256" key="7">
    <source>
        <dbReference type="ARBA" id="ARBA00023002"/>
    </source>
</evidence>
<evidence type="ECO:0000256" key="6">
    <source>
        <dbReference type="ARBA" id="ARBA00023001"/>
    </source>
</evidence>
<keyword evidence="5 16" id="KW-0732">Signal</keyword>
<dbReference type="eggNOG" id="ENOG502RYSN">
    <property type="taxonomic scope" value="Eukaryota"/>
</dbReference>
<dbReference type="InParanoid" id="F7VVG9"/>
<evidence type="ECO:0000256" key="9">
    <source>
        <dbReference type="ARBA" id="ARBA00023033"/>
    </source>
</evidence>
<feature type="domain" description="Auxiliary Activity family 9 catalytic" evidence="17">
    <location>
        <begin position="19"/>
        <end position="224"/>
    </location>
</feature>
<comment type="catalytic activity">
    <reaction evidence="14">
        <text>[(1-&gt;4)-beta-D-glucosyl]n+m + reduced acceptor + O2 = 4-dehydro-beta-D-glucosyl-[(1-&gt;4)-beta-D-glucosyl]n-1 + [(1-&gt;4)-beta-D-glucosyl]m + acceptor + H2O.</text>
        <dbReference type="EC" id="1.14.99.56"/>
    </reaction>
</comment>
<dbReference type="GO" id="GO:0005576">
    <property type="term" value="C:extracellular region"/>
    <property type="evidence" value="ECO:0007669"/>
    <property type="project" value="UniProtKB-SubCell"/>
</dbReference>
<organism evidence="18 19">
    <name type="scientific">Sordaria macrospora (strain ATCC MYA-333 / DSM 997 / K(L3346) / K-hell)</name>
    <dbReference type="NCBI Taxonomy" id="771870"/>
    <lineage>
        <taxon>Eukaryota</taxon>
        <taxon>Fungi</taxon>
        <taxon>Dikarya</taxon>
        <taxon>Ascomycota</taxon>
        <taxon>Pezizomycotina</taxon>
        <taxon>Sordariomycetes</taxon>
        <taxon>Sordariomycetidae</taxon>
        <taxon>Sordariales</taxon>
        <taxon>Sordariaceae</taxon>
        <taxon>Sordaria</taxon>
    </lineage>
</organism>
<sequence>MKFSSALAFMAAAGAQAHYTFPKGYSTGAVSGEWEHIRTTENRYSHGPVQDVTSQAMTCYELNPGQGAPKTLSVAAGSNYTFTVDTSIGHPGPLHFYMAKVPAGNTAANFDGKGAVWFKIYQDGPSGLGTNSLKWPSDGKTEVSVRLPSCLASGEYLLRVEHIALHSASSVGGAQLYIACAQLNVTGGSGTLNTSGKLVSFPGAYKATDPGILFQLYWPLPTSYINPGPAVAACRRKEGSRKIGIMGRWRGDRG</sequence>
<keyword evidence="12" id="KW-0624">Polysaccharide degradation</keyword>
<dbReference type="InterPro" id="IPR005103">
    <property type="entry name" value="AA9_LPMO"/>
</dbReference>
<evidence type="ECO:0000256" key="13">
    <source>
        <dbReference type="ARBA" id="ARBA00044502"/>
    </source>
</evidence>
<keyword evidence="9" id="KW-0503">Monooxygenase</keyword>
<evidence type="ECO:0000256" key="3">
    <source>
        <dbReference type="ARBA" id="ARBA00022525"/>
    </source>
</evidence>
<dbReference type="HOGENOM" id="CLU_031730_4_2_1"/>
<dbReference type="PANTHER" id="PTHR33353">
    <property type="entry name" value="PUTATIVE (AFU_ORTHOLOGUE AFUA_1G12560)-RELATED"/>
    <property type="match status" value="1"/>
</dbReference>
<evidence type="ECO:0000256" key="11">
    <source>
        <dbReference type="ARBA" id="ARBA00023277"/>
    </source>
</evidence>
<feature type="signal peptide" evidence="16">
    <location>
        <begin position="1"/>
        <end position="17"/>
    </location>
</feature>
<keyword evidence="7" id="KW-0560">Oxidoreductase</keyword>
<dbReference type="EC" id="1.14.99.56" evidence="15"/>
<dbReference type="InterPro" id="IPR049892">
    <property type="entry name" value="AA9"/>
</dbReference>
<dbReference type="GO" id="GO:0030245">
    <property type="term" value="P:cellulose catabolic process"/>
    <property type="evidence" value="ECO:0007669"/>
    <property type="project" value="UniProtKB-KW"/>
</dbReference>
<gene>
    <name evidence="18" type="ORF">SMAC_03541</name>
</gene>
<evidence type="ECO:0000313" key="19">
    <source>
        <dbReference type="Proteomes" id="UP000001881"/>
    </source>
</evidence>
<dbReference type="STRING" id="771870.F7VVG9"/>
<dbReference type="VEuPathDB" id="FungiDB:SMAC_03541"/>
<evidence type="ECO:0000256" key="5">
    <source>
        <dbReference type="ARBA" id="ARBA00022729"/>
    </source>
</evidence>
<dbReference type="EMBL" id="CABT02000009">
    <property type="protein sequence ID" value="CCC09510.1"/>
    <property type="molecule type" value="Genomic_DNA"/>
</dbReference>
<name>F7VVG9_SORMK</name>
<keyword evidence="6" id="KW-0136">Cellulose degradation</keyword>
<evidence type="ECO:0000313" key="18">
    <source>
        <dbReference type="EMBL" id="CCC09510.1"/>
    </source>
</evidence>
<evidence type="ECO:0000256" key="1">
    <source>
        <dbReference type="ARBA" id="ARBA00001973"/>
    </source>
</evidence>
<dbReference type="Gene3D" id="2.70.50.70">
    <property type="match status" value="1"/>
</dbReference>
<accession>F7VVG9</accession>
<evidence type="ECO:0000256" key="8">
    <source>
        <dbReference type="ARBA" id="ARBA00023008"/>
    </source>
</evidence>
<evidence type="ECO:0000256" key="12">
    <source>
        <dbReference type="ARBA" id="ARBA00023326"/>
    </source>
</evidence>
<evidence type="ECO:0000256" key="16">
    <source>
        <dbReference type="SAM" id="SignalP"/>
    </source>
</evidence>
<dbReference type="KEGG" id="smp:10808819"/>
<comment type="similarity">
    <text evidence="13">Belongs to the polysaccharide monooxygenase AA9 family.</text>
</comment>
<dbReference type="GeneID" id="10808819"/>
<dbReference type="Proteomes" id="UP000001881">
    <property type="component" value="Unassembled WGS sequence"/>
</dbReference>
<reference evidence="18 19" key="1">
    <citation type="journal article" date="2010" name="PLoS Genet.">
        <title>De novo assembly of a 40 Mb eukaryotic genome from short sequence reads: Sordaria macrospora, a model organism for fungal morphogenesis.</title>
        <authorList>
            <person name="Nowrousian M."/>
            <person name="Stajich J."/>
            <person name="Chu M."/>
            <person name="Engh I."/>
            <person name="Espagne E."/>
            <person name="Halliday K."/>
            <person name="Kamerewerd J."/>
            <person name="Kempken F."/>
            <person name="Knab B."/>
            <person name="Kuo H.C."/>
            <person name="Osiewacz H.D."/>
            <person name="Poeggeler S."/>
            <person name="Read N."/>
            <person name="Seiler S."/>
            <person name="Smith K."/>
            <person name="Zickler D."/>
            <person name="Kueck U."/>
            <person name="Freitag M."/>
        </authorList>
    </citation>
    <scope>NUCLEOTIDE SEQUENCE [LARGE SCALE GENOMIC DNA]</scope>
    <source>
        <strain evidence="19">ATCC MYA-333 / DSM 997 / K(L3346) / K-hell</strain>
        <tissue evidence="18">Mycelium</tissue>
    </source>
</reference>
<dbReference type="PANTHER" id="PTHR33353:SF10">
    <property type="entry name" value="ENDO-BETA-1,4-GLUCANASE D"/>
    <property type="match status" value="1"/>
</dbReference>
<feature type="chain" id="PRO_5003370711" description="lytic cellulose monooxygenase (C4-dehydrogenating)" evidence="16">
    <location>
        <begin position="18"/>
        <end position="254"/>
    </location>
</feature>
<dbReference type="GO" id="GO:0004497">
    <property type="term" value="F:monooxygenase activity"/>
    <property type="evidence" value="ECO:0007669"/>
    <property type="project" value="UniProtKB-KW"/>
</dbReference>
<proteinExistence type="inferred from homology"/>
<keyword evidence="3" id="KW-0964">Secreted</keyword>
<dbReference type="AlphaFoldDB" id="F7VVG9"/>
<keyword evidence="11" id="KW-0119">Carbohydrate metabolism</keyword>
<protein>
    <recommendedName>
        <fullName evidence="15">lytic cellulose monooxygenase (C4-dehydrogenating)</fullName>
        <ecNumber evidence="15">1.14.99.56</ecNumber>
    </recommendedName>
</protein>
<dbReference type="GO" id="GO:0046872">
    <property type="term" value="F:metal ion binding"/>
    <property type="evidence" value="ECO:0007669"/>
    <property type="project" value="UniProtKB-KW"/>
</dbReference>
<evidence type="ECO:0000259" key="17">
    <source>
        <dbReference type="Pfam" id="PF03443"/>
    </source>
</evidence>
<keyword evidence="4" id="KW-0479">Metal-binding</keyword>
<keyword evidence="10" id="KW-1015">Disulfide bond</keyword>
<evidence type="ECO:0000256" key="4">
    <source>
        <dbReference type="ARBA" id="ARBA00022723"/>
    </source>
</evidence>
<comment type="cofactor">
    <cofactor evidence="1">
        <name>Cu(2+)</name>
        <dbReference type="ChEBI" id="CHEBI:29036"/>
    </cofactor>
</comment>
<dbReference type="CDD" id="cd21175">
    <property type="entry name" value="LPMO_AA9"/>
    <property type="match status" value="1"/>
</dbReference>
<comment type="subcellular location">
    <subcellularLocation>
        <location evidence="2">Secreted</location>
    </subcellularLocation>
</comment>
<dbReference type="OrthoDB" id="4849160at2759"/>
<comment type="caution">
    <text evidence="18">The sequence shown here is derived from an EMBL/GenBank/DDBJ whole genome shotgun (WGS) entry which is preliminary data.</text>
</comment>
<evidence type="ECO:0000256" key="2">
    <source>
        <dbReference type="ARBA" id="ARBA00004613"/>
    </source>
</evidence>
<evidence type="ECO:0000256" key="15">
    <source>
        <dbReference type="ARBA" id="ARBA00047174"/>
    </source>
</evidence>
<keyword evidence="8" id="KW-0186">Copper</keyword>
<dbReference type="Pfam" id="PF03443">
    <property type="entry name" value="AA9"/>
    <property type="match status" value="1"/>
</dbReference>
<dbReference type="OMA" id="HFYMAKV"/>